<evidence type="ECO:0000259" key="2">
    <source>
        <dbReference type="Pfam" id="PF06724"/>
    </source>
</evidence>
<keyword evidence="1" id="KW-1133">Transmembrane helix</keyword>
<keyword evidence="1" id="KW-0812">Transmembrane</keyword>
<dbReference type="AlphaFoldDB" id="A0A6J7GTA9"/>
<gene>
    <name evidence="3" type="ORF">UFOPK3564_00932</name>
</gene>
<name>A0A6J7GTA9_9ZZZZ</name>
<proteinExistence type="predicted"/>
<accession>A0A6J7GTA9</accession>
<reference evidence="3" key="1">
    <citation type="submission" date="2020-05" db="EMBL/GenBank/DDBJ databases">
        <authorList>
            <person name="Chiriac C."/>
            <person name="Salcher M."/>
            <person name="Ghai R."/>
            <person name="Kavagutti S V."/>
        </authorList>
    </citation>
    <scope>NUCLEOTIDE SEQUENCE</scope>
</reference>
<sequence length="280" mass="28194">MSSSSKGPVEGAQEGGERVARSSGFEWLARAGLVARGVVYAIIGVLAVKLATSDGGETTDQQGALKEIAGQPFGKTMLVLVAVGLGGYALWRLLRAALGHGPDGTDDAKARLGGAASGIGYAFLCVTAVKIVSGASSGSGSGSGSPEKATGGVLAWTGGPILVAVAGAILVAVAADEAHKGLARRFLKKSWTGRMSQEARRVFTALGVFGHLARAVIFGLMGYGLIKAAVSYDADEAVGLDGALAQLAAATYGPWLLGVVAVGLVGFAAYSVADARYRKV</sequence>
<feature type="domain" description="DUF1206" evidence="2">
    <location>
        <begin position="209"/>
        <end position="278"/>
    </location>
</feature>
<feature type="transmembrane region" description="Helical" evidence="1">
    <location>
        <begin position="202"/>
        <end position="226"/>
    </location>
</feature>
<feature type="transmembrane region" description="Helical" evidence="1">
    <location>
        <begin position="72"/>
        <end position="91"/>
    </location>
</feature>
<feature type="domain" description="DUF1206" evidence="2">
    <location>
        <begin position="31"/>
        <end position="98"/>
    </location>
</feature>
<dbReference type="InterPro" id="IPR009597">
    <property type="entry name" value="DUF1206"/>
</dbReference>
<organism evidence="3">
    <name type="scientific">freshwater metagenome</name>
    <dbReference type="NCBI Taxonomy" id="449393"/>
    <lineage>
        <taxon>unclassified sequences</taxon>
        <taxon>metagenomes</taxon>
        <taxon>ecological metagenomes</taxon>
    </lineage>
</organism>
<dbReference type="Pfam" id="PF06724">
    <property type="entry name" value="DUF1206"/>
    <property type="match status" value="3"/>
</dbReference>
<dbReference type="EMBL" id="CAFBMK010000037">
    <property type="protein sequence ID" value="CAB4906669.1"/>
    <property type="molecule type" value="Genomic_DNA"/>
</dbReference>
<feature type="transmembrane region" description="Helical" evidence="1">
    <location>
        <begin position="252"/>
        <end position="273"/>
    </location>
</feature>
<keyword evidence="1" id="KW-0472">Membrane</keyword>
<evidence type="ECO:0000313" key="3">
    <source>
        <dbReference type="EMBL" id="CAB4906669.1"/>
    </source>
</evidence>
<feature type="transmembrane region" description="Helical" evidence="1">
    <location>
        <begin position="27"/>
        <end position="52"/>
    </location>
</feature>
<evidence type="ECO:0000256" key="1">
    <source>
        <dbReference type="SAM" id="Phobius"/>
    </source>
</evidence>
<feature type="transmembrane region" description="Helical" evidence="1">
    <location>
        <begin position="153"/>
        <end position="175"/>
    </location>
</feature>
<protein>
    <submittedName>
        <fullName evidence="3">Unannotated protein</fullName>
    </submittedName>
</protein>
<feature type="domain" description="DUF1206" evidence="2">
    <location>
        <begin position="112"/>
        <end position="181"/>
    </location>
</feature>
<feature type="transmembrane region" description="Helical" evidence="1">
    <location>
        <begin position="112"/>
        <end position="133"/>
    </location>
</feature>